<evidence type="ECO:0000256" key="5">
    <source>
        <dbReference type="ARBA" id="ARBA00023002"/>
    </source>
</evidence>
<evidence type="ECO:0000256" key="3">
    <source>
        <dbReference type="ARBA" id="ARBA00022617"/>
    </source>
</evidence>
<evidence type="ECO:0000256" key="2">
    <source>
        <dbReference type="ARBA" id="ARBA00010617"/>
    </source>
</evidence>
<keyword evidence="10" id="KW-1185">Reference proteome</keyword>
<keyword evidence="4 8" id="KW-0479">Metal-binding</keyword>
<name>A0ABN1NW59_9ACTN</name>
<accession>A0ABN1NW59</accession>
<comment type="caution">
    <text evidence="9">The sequence shown here is derived from an EMBL/GenBank/DDBJ whole genome shotgun (WGS) entry which is preliminary data.</text>
</comment>
<evidence type="ECO:0000256" key="8">
    <source>
        <dbReference type="RuleBase" id="RU000461"/>
    </source>
</evidence>
<keyword evidence="6 8" id="KW-0408">Iron</keyword>
<evidence type="ECO:0000256" key="1">
    <source>
        <dbReference type="ARBA" id="ARBA00001971"/>
    </source>
</evidence>
<dbReference type="RefSeq" id="WP_343948971.1">
    <property type="nucleotide sequence ID" value="NZ_BAAAHQ010000006.1"/>
</dbReference>
<evidence type="ECO:0000256" key="7">
    <source>
        <dbReference type="ARBA" id="ARBA00023033"/>
    </source>
</evidence>
<dbReference type="Pfam" id="PF00067">
    <property type="entry name" value="p450"/>
    <property type="match status" value="1"/>
</dbReference>
<protein>
    <submittedName>
        <fullName evidence="9">Cytochrome P450</fullName>
    </submittedName>
</protein>
<keyword evidence="7 8" id="KW-0503">Monooxygenase</keyword>
<dbReference type="EMBL" id="BAAAHQ010000006">
    <property type="protein sequence ID" value="GAA0918210.1"/>
    <property type="molecule type" value="Genomic_DNA"/>
</dbReference>
<evidence type="ECO:0000256" key="4">
    <source>
        <dbReference type="ARBA" id="ARBA00022723"/>
    </source>
</evidence>
<dbReference type="PROSITE" id="PS00086">
    <property type="entry name" value="CYTOCHROME_P450"/>
    <property type="match status" value="1"/>
</dbReference>
<evidence type="ECO:0000313" key="9">
    <source>
        <dbReference type="EMBL" id="GAA0918210.1"/>
    </source>
</evidence>
<reference evidence="9 10" key="1">
    <citation type="journal article" date="2019" name="Int. J. Syst. Evol. Microbiol.">
        <title>The Global Catalogue of Microorganisms (GCM) 10K type strain sequencing project: providing services to taxonomists for standard genome sequencing and annotation.</title>
        <authorList>
            <consortium name="The Broad Institute Genomics Platform"/>
            <consortium name="The Broad Institute Genome Sequencing Center for Infectious Disease"/>
            <person name="Wu L."/>
            <person name="Ma J."/>
        </authorList>
    </citation>
    <scope>NUCLEOTIDE SEQUENCE [LARGE SCALE GENOMIC DNA]</scope>
    <source>
        <strain evidence="9 10">JCM 11136</strain>
    </source>
</reference>
<dbReference type="PANTHER" id="PTHR46696:SF5">
    <property type="entry name" value="CYTOCHROME P450 BJ-1"/>
    <property type="match status" value="1"/>
</dbReference>
<dbReference type="InterPro" id="IPR001128">
    <property type="entry name" value="Cyt_P450"/>
</dbReference>
<dbReference type="InterPro" id="IPR036396">
    <property type="entry name" value="Cyt_P450_sf"/>
</dbReference>
<comment type="similarity">
    <text evidence="2 8">Belongs to the cytochrome P450 family.</text>
</comment>
<sequence length="379" mass="39595">MDTLPFDRPHALEPPPAYARLRAAAPLTPVRTPDGSTAWLVTSYDAAVNVLAERRLTLAPPGADTSGNDTLFQDGETHLRLRRLVANAFGPRAIAALVPRVERVADDLAAAVAASGTDADLARTLAIPLSITVIAELLGVAPAGLDRFRALAEAVSTADFQFGGPEEIERAQRAWTEFGTYAADLVIAKRGAPGADLISALPAAPGRISDAEVTAMVATVVSAGYLSAANAVSVAVLRLLTLDAPVEVGPAVVEEVLRMQAGRTGEPFPRYAQQDLRVCGTSIAEGESVLVRLEAVHRDPAHFPDPDRFLPGRQGSPPLVFGHGPHYCLGAALARAEVAAALGAVARRLPGLRLAVPLERVAWATAGTDTGPAEVPVTR</sequence>
<gene>
    <name evidence="9" type="ORF">GCM10009560_14900</name>
</gene>
<dbReference type="Gene3D" id="1.10.630.10">
    <property type="entry name" value="Cytochrome P450"/>
    <property type="match status" value="1"/>
</dbReference>
<keyword evidence="5 8" id="KW-0560">Oxidoreductase</keyword>
<dbReference type="Proteomes" id="UP001501578">
    <property type="component" value="Unassembled WGS sequence"/>
</dbReference>
<keyword evidence="3 8" id="KW-0349">Heme</keyword>
<dbReference type="SUPFAM" id="SSF48264">
    <property type="entry name" value="Cytochrome P450"/>
    <property type="match status" value="1"/>
</dbReference>
<dbReference type="InterPro" id="IPR002397">
    <property type="entry name" value="Cyt_P450_B"/>
</dbReference>
<dbReference type="PRINTS" id="PR00359">
    <property type="entry name" value="BP450"/>
</dbReference>
<proteinExistence type="inferred from homology"/>
<dbReference type="PRINTS" id="PR00385">
    <property type="entry name" value="P450"/>
</dbReference>
<evidence type="ECO:0000313" key="10">
    <source>
        <dbReference type="Proteomes" id="UP001501578"/>
    </source>
</evidence>
<organism evidence="9 10">
    <name type="scientific">Nonomuraea longicatena</name>
    <dbReference type="NCBI Taxonomy" id="83682"/>
    <lineage>
        <taxon>Bacteria</taxon>
        <taxon>Bacillati</taxon>
        <taxon>Actinomycetota</taxon>
        <taxon>Actinomycetes</taxon>
        <taxon>Streptosporangiales</taxon>
        <taxon>Streptosporangiaceae</taxon>
        <taxon>Nonomuraea</taxon>
    </lineage>
</organism>
<dbReference type="InterPro" id="IPR017972">
    <property type="entry name" value="Cyt_P450_CS"/>
</dbReference>
<comment type="cofactor">
    <cofactor evidence="1">
        <name>heme</name>
        <dbReference type="ChEBI" id="CHEBI:30413"/>
    </cofactor>
</comment>
<dbReference type="PANTHER" id="PTHR46696">
    <property type="entry name" value="P450, PUTATIVE (EUROFUNG)-RELATED"/>
    <property type="match status" value="1"/>
</dbReference>
<evidence type="ECO:0000256" key="6">
    <source>
        <dbReference type="ARBA" id="ARBA00023004"/>
    </source>
</evidence>